<dbReference type="InterPro" id="IPR015797">
    <property type="entry name" value="NUDIX_hydrolase-like_dom_sf"/>
</dbReference>
<keyword evidence="8" id="KW-1185">Reference proteome</keyword>
<evidence type="ECO:0000256" key="2">
    <source>
        <dbReference type="ARBA" id="ARBA00001946"/>
    </source>
</evidence>
<comment type="caution">
    <text evidence="7">The sequence shown here is derived from an EMBL/GenBank/DDBJ whole genome shotgun (WGS) entry which is preliminary data.</text>
</comment>
<evidence type="ECO:0000313" key="7">
    <source>
        <dbReference type="EMBL" id="KAI9636353.1"/>
    </source>
</evidence>
<evidence type="ECO:0000256" key="6">
    <source>
        <dbReference type="ARBA" id="ARBA00023211"/>
    </source>
</evidence>
<name>A0AA38H8M4_9TREE</name>
<evidence type="ECO:0000313" key="8">
    <source>
        <dbReference type="Proteomes" id="UP001164286"/>
    </source>
</evidence>
<keyword evidence="4" id="KW-0378">Hydrolase</keyword>
<comment type="cofactor">
    <cofactor evidence="1">
        <name>Mn(2+)</name>
        <dbReference type="ChEBI" id="CHEBI:29035"/>
    </cofactor>
</comment>
<dbReference type="PANTHER" id="PTHR12992:SF24">
    <property type="entry name" value="PEROXISOMAL COENZYME A DIPHOSPHATASE NUDT7"/>
    <property type="match status" value="1"/>
</dbReference>
<keyword evidence="6" id="KW-0464">Manganese</keyword>
<organism evidence="7 8">
    <name type="scientific">Dioszegia hungarica</name>
    <dbReference type="NCBI Taxonomy" id="4972"/>
    <lineage>
        <taxon>Eukaryota</taxon>
        <taxon>Fungi</taxon>
        <taxon>Dikarya</taxon>
        <taxon>Basidiomycota</taxon>
        <taxon>Agaricomycotina</taxon>
        <taxon>Tremellomycetes</taxon>
        <taxon>Tremellales</taxon>
        <taxon>Bulleribasidiaceae</taxon>
        <taxon>Dioszegia</taxon>
    </lineage>
</organism>
<dbReference type="GeneID" id="77732421"/>
<evidence type="ECO:0000256" key="5">
    <source>
        <dbReference type="ARBA" id="ARBA00022842"/>
    </source>
</evidence>
<dbReference type="CDD" id="cd03426">
    <property type="entry name" value="NUDIX_CoAse_Nudt7"/>
    <property type="match status" value="1"/>
</dbReference>
<proteinExistence type="predicted"/>
<evidence type="ECO:0000256" key="1">
    <source>
        <dbReference type="ARBA" id="ARBA00001936"/>
    </source>
</evidence>
<dbReference type="GO" id="GO:0046872">
    <property type="term" value="F:metal ion binding"/>
    <property type="evidence" value="ECO:0007669"/>
    <property type="project" value="UniProtKB-KW"/>
</dbReference>
<protein>
    <recommendedName>
        <fullName evidence="9">Nudix hydrolase domain-containing protein</fullName>
    </recommendedName>
</protein>
<dbReference type="GO" id="GO:0015938">
    <property type="term" value="P:coenzyme A catabolic process"/>
    <property type="evidence" value="ECO:0007669"/>
    <property type="project" value="TreeGrafter"/>
</dbReference>
<gene>
    <name evidence="7" type="ORF">MKK02DRAFT_45060</name>
</gene>
<dbReference type="GO" id="GO:0010945">
    <property type="term" value="F:coenzyme A diphosphatase activity"/>
    <property type="evidence" value="ECO:0007669"/>
    <property type="project" value="InterPro"/>
</dbReference>
<reference evidence="7" key="1">
    <citation type="journal article" date="2022" name="G3 (Bethesda)">
        <title>High quality genome of the basidiomycete yeast Dioszegia hungarica PDD-24b-2 isolated from cloud water.</title>
        <authorList>
            <person name="Jarrige D."/>
            <person name="Haridas S."/>
            <person name="Bleykasten-Grosshans C."/>
            <person name="Joly M."/>
            <person name="Nadalig T."/>
            <person name="Sancelme M."/>
            <person name="Vuilleumier S."/>
            <person name="Grigoriev I.V."/>
            <person name="Amato P."/>
            <person name="Bringel F."/>
        </authorList>
    </citation>
    <scope>NUCLEOTIDE SEQUENCE</scope>
    <source>
        <strain evidence="7">PDD-24b-2</strain>
    </source>
</reference>
<keyword evidence="3" id="KW-0479">Metal-binding</keyword>
<evidence type="ECO:0000256" key="3">
    <source>
        <dbReference type="ARBA" id="ARBA00022723"/>
    </source>
</evidence>
<dbReference type="EMBL" id="JAKWFO010000005">
    <property type="protein sequence ID" value="KAI9636353.1"/>
    <property type="molecule type" value="Genomic_DNA"/>
</dbReference>
<dbReference type="SUPFAM" id="SSF55811">
    <property type="entry name" value="Nudix"/>
    <property type="match status" value="1"/>
</dbReference>
<accession>A0AA38H8M4</accession>
<dbReference type="Proteomes" id="UP001164286">
    <property type="component" value="Unassembled WGS sequence"/>
</dbReference>
<sequence>MLSRSAHTGRSLRLLPACPQTPRRYLTTPVPGIPPFTPAHLARLRQSLLPLPDHFLPGSYPPGHTISVSLGSRQPTEAAVLIPLMNIDGVPHVLLEVRAAQMRTHAGEASFPGGRVDSGFIHSSPPPWPQSPYTALSSFPLSQLRPSPSEVSSILPLSLESLLDPERQSLHYFRMDGRKAYYKIWVDDLIPSPQAGPDDTARRIGTDRPERGLSGERKGLKVWGLSGWFLNKLAVRAGWFSLPEHPGDPED</sequence>
<dbReference type="PANTHER" id="PTHR12992">
    <property type="entry name" value="NUDIX HYDROLASE"/>
    <property type="match status" value="1"/>
</dbReference>
<keyword evidence="5" id="KW-0460">Magnesium</keyword>
<evidence type="ECO:0000256" key="4">
    <source>
        <dbReference type="ARBA" id="ARBA00022801"/>
    </source>
</evidence>
<comment type="cofactor">
    <cofactor evidence="2">
        <name>Mg(2+)</name>
        <dbReference type="ChEBI" id="CHEBI:18420"/>
    </cofactor>
</comment>
<dbReference type="AlphaFoldDB" id="A0AA38H8M4"/>
<dbReference type="Gene3D" id="3.90.79.10">
    <property type="entry name" value="Nucleoside Triphosphate Pyrophosphohydrolase"/>
    <property type="match status" value="1"/>
</dbReference>
<dbReference type="RefSeq" id="XP_052946130.1">
    <property type="nucleotide sequence ID" value="XM_053093216.1"/>
</dbReference>
<dbReference type="InterPro" id="IPR045121">
    <property type="entry name" value="CoAse"/>
</dbReference>
<evidence type="ECO:0008006" key="9">
    <source>
        <dbReference type="Google" id="ProtNLM"/>
    </source>
</evidence>